<sequence>MTREDLLARLGQLLAERRADDGPLGVMLVRLQRLREFRIAHGFAASERMAAAVRELIGEVLRPGDELHQIDGGEFAVLLPRLRDRNHALLAGNRVLRIFQSPVRLGQREMPASTTIGVSVAPDHGDDAETLLRRAEIAHGVALRGQERCAMYADGTDTALIPYELLRDAITGNRLEVHLQPILQLDSGTLFGAESLARWHDPERGAIPPCEFIPLAEDTGLITELTRWSLHSSLRHIAQARRHAPDLGLSLNLSPRVFGQRDIVPQIMSSLEIWGVPPQAVTLEVTETALMEDPALSLRLLERLRWEGFHISIDDFGSGYSSLAYLKQFPATELKIDRAFVTDLQRDPRSQQLVQSIIDLGHHLRMGVLAEGVEDEPTLELLTRMGCDRAQGYFIQKPQPASDFISTLDRQVA</sequence>
<dbReference type="RefSeq" id="WP_215219599.1">
    <property type="nucleotide sequence ID" value="NZ_OU015430.1"/>
</dbReference>
<dbReference type="PROSITE" id="PS50883">
    <property type="entry name" value="EAL"/>
    <property type="match status" value="1"/>
</dbReference>
<dbReference type="SUPFAM" id="SSF141868">
    <property type="entry name" value="EAL domain-like"/>
    <property type="match status" value="1"/>
</dbReference>
<dbReference type="InterPro" id="IPR035919">
    <property type="entry name" value="EAL_sf"/>
</dbReference>
<accession>A0ABM8UD74</accession>
<dbReference type="InterPro" id="IPR050706">
    <property type="entry name" value="Cyclic-di-GMP_PDE-like"/>
</dbReference>
<evidence type="ECO:0000313" key="3">
    <source>
        <dbReference type="EMBL" id="CAG4969906.1"/>
    </source>
</evidence>
<dbReference type="Proteomes" id="UP000680116">
    <property type="component" value="Chromosome"/>
</dbReference>
<dbReference type="InterPro" id="IPR001633">
    <property type="entry name" value="EAL_dom"/>
</dbReference>
<protein>
    <submittedName>
        <fullName evidence="3">Phytochrome-like protein cph2</fullName>
    </submittedName>
</protein>
<dbReference type="SMART" id="SM00267">
    <property type="entry name" value="GGDEF"/>
    <property type="match status" value="1"/>
</dbReference>
<gene>
    <name evidence="3" type="primary">cph2</name>
    <name evidence="3" type="ORF">LYB30171_00616</name>
</gene>
<dbReference type="Gene3D" id="3.20.20.450">
    <property type="entry name" value="EAL domain"/>
    <property type="match status" value="1"/>
</dbReference>
<dbReference type="Pfam" id="PF00990">
    <property type="entry name" value="GGDEF"/>
    <property type="match status" value="1"/>
</dbReference>
<dbReference type="Pfam" id="PF00563">
    <property type="entry name" value="EAL"/>
    <property type="match status" value="1"/>
</dbReference>
<name>A0ABM8UD74_9GAMM</name>
<proteinExistence type="predicted"/>
<evidence type="ECO:0000313" key="4">
    <source>
        <dbReference type="Proteomes" id="UP000680116"/>
    </source>
</evidence>
<feature type="domain" description="EAL" evidence="1">
    <location>
        <begin position="159"/>
        <end position="412"/>
    </location>
</feature>
<dbReference type="SMART" id="SM00052">
    <property type="entry name" value="EAL"/>
    <property type="match status" value="1"/>
</dbReference>
<dbReference type="PANTHER" id="PTHR33121:SF70">
    <property type="entry name" value="SIGNALING PROTEIN YKOW"/>
    <property type="match status" value="1"/>
</dbReference>
<dbReference type="InterPro" id="IPR029787">
    <property type="entry name" value="Nucleotide_cyclase"/>
</dbReference>
<dbReference type="EMBL" id="OU015430">
    <property type="protein sequence ID" value="CAG4969906.1"/>
    <property type="molecule type" value="Genomic_DNA"/>
</dbReference>
<dbReference type="PANTHER" id="PTHR33121">
    <property type="entry name" value="CYCLIC DI-GMP PHOSPHODIESTERASE PDEF"/>
    <property type="match status" value="1"/>
</dbReference>
<dbReference type="Gene3D" id="3.30.70.270">
    <property type="match status" value="1"/>
</dbReference>
<organism evidence="3 4">
    <name type="scientific">Novilysobacter luteus</name>
    <dbReference type="NCBI Taxonomy" id="2822368"/>
    <lineage>
        <taxon>Bacteria</taxon>
        <taxon>Pseudomonadati</taxon>
        <taxon>Pseudomonadota</taxon>
        <taxon>Gammaproteobacteria</taxon>
        <taxon>Lysobacterales</taxon>
        <taxon>Lysobacteraceae</taxon>
        <taxon>Novilysobacter</taxon>
    </lineage>
</organism>
<feature type="domain" description="GGDEF" evidence="2">
    <location>
        <begin position="22"/>
        <end position="154"/>
    </location>
</feature>
<reference evidence="3 4" key="1">
    <citation type="submission" date="2021-04" db="EMBL/GenBank/DDBJ databases">
        <authorList>
            <person name="Rodrigo-Torres L."/>
            <person name="Arahal R. D."/>
            <person name="Lucena T."/>
        </authorList>
    </citation>
    <scope>NUCLEOTIDE SEQUENCE [LARGE SCALE GENOMIC DNA]</scope>
    <source>
        <strain evidence="3 4">CECT 30171</strain>
    </source>
</reference>
<dbReference type="PROSITE" id="PS50887">
    <property type="entry name" value="GGDEF"/>
    <property type="match status" value="1"/>
</dbReference>
<dbReference type="InterPro" id="IPR000160">
    <property type="entry name" value="GGDEF_dom"/>
</dbReference>
<dbReference type="SUPFAM" id="SSF55073">
    <property type="entry name" value="Nucleotide cyclase"/>
    <property type="match status" value="1"/>
</dbReference>
<keyword evidence="4" id="KW-1185">Reference proteome</keyword>
<dbReference type="CDD" id="cd01948">
    <property type="entry name" value="EAL"/>
    <property type="match status" value="1"/>
</dbReference>
<evidence type="ECO:0000259" key="1">
    <source>
        <dbReference type="PROSITE" id="PS50883"/>
    </source>
</evidence>
<evidence type="ECO:0000259" key="2">
    <source>
        <dbReference type="PROSITE" id="PS50887"/>
    </source>
</evidence>
<dbReference type="InterPro" id="IPR043128">
    <property type="entry name" value="Rev_trsase/Diguanyl_cyclase"/>
</dbReference>